<evidence type="ECO:0000256" key="1">
    <source>
        <dbReference type="ARBA" id="ARBA00003681"/>
    </source>
</evidence>
<comment type="caution">
    <text evidence="5">The sequence shown here is derived from an EMBL/GenBank/DDBJ whole genome shotgun (WGS) entry which is preliminary data.</text>
</comment>
<dbReference type="PANTHER" id="PTHR33705:SF1">
    <property type="entry name" value="PHOSPHOCARRIER PROTEIN HPR"/>
    <property type="match status" value="1"/>
</dbReference>
<evidence type="ECO:0000313" key="5">
    <source>
        <dbReference type="EMBL" id="GFJ88271.1"/>
    </source>
</evidence>
<feature type="domain" description="HPr" evidence="4">
    <location>
        <begin position="2"/>
        <end position="86"/>
    </location>
</feature>
<dbReference type="EMBL" id="BLPG01000001">
    <property type="protein sequence ID" value="GFJ88271.1"/>
    <property type="molecule type" value="Genomic_DNA"/>
</dbReference>
<organism evidence="5 6">
    <name type="scientific">Phytohabitans rumicis</name>
    <dbReference type="NCBI Taxonomy" id="1076125"/>
    <lineage>
        <taxon>Bacteria</taxon>
        <taxon>Bacillati</taxon>
        <taxon>Actinomycetota</taxon>
        <taxon>Actinomycetes</taxon>
        <taxon>Micromonosporales</taxon>
        <taxon>Micromonosporaceae</taxon>
    </lineage>
</organism>
<dbReference type="Proteomes" id="UP000482960">
    <property type="component" value="Unassembled WGS sequence"/>
</dbReference>
<evidence type="ECO:0000313" key="6">
    <source>
        <dbReference type="Proteomes" id="UP000482960"/>
    </source>
</evidence>
<accession>A0A6V8L0G8</accession>
<dbReference type="PRINTS" id="PR00107">
    <property type="entry name" value="PHOSPHOCPHPR"/>
</dbReference>
<dbReference type="RefSeq" id="WP_173075560.1">
    <property type="nucleotide sequence ID" value="NZ_BAABJB010000006.1"/>
</dbReference>
<name>A0A6V8L0G8_9ACTN</name>
<dbReference type="InterPro" id="IPR000032">
    <property type="entry name" value="HPr-like"/>
</dbReference>
<dbReference type="Pfam" id="PF00381">
    <property type="entry name" value="PTS-HPr"/>
    <property type="match status" value="1"/>
</dbReference>
<reference evidence="5 6" key="2">
    <citation type="submission" date="2020-03" db="EMBL/GenBank/DDBJ databases">
        <authorList>
            <person name="Ichikawa N."/>
            <person name="Kimura A."/>
            <person name="Kitahashi Y."/>
            <person name="Uohara A."/>
        </authorList>
    </citation>
    <scope>NUCLEOTIDE SEQUENCE [LARGE SCALE GENOMIC DNA]</scope>
    <source>
        <strain evidence="5 6">NBRC 108638</strain>
    </source>
</reference>
<protein>
    <recommendedName>
        <fullName evidence="2">Phosphocarrier protein HPr</fullName>
    </recommendedName>
</protein>
<dbReference type="Gene3D" id="3.30.1340.10">
    <property type="entry name" value="HPr-like"/>
    <property type="match status" value="1"/>
</dbReference>
<sequence length="86" mass="8570">MSVSCETAVVLPAHLHARPAGQVVQAAARFQAEIEIEYGDRVANARGVLAVMSLGATAGSTVTLRATGPDAAAALDAVAGVLVASQ</sequence>
<evidence type="ECO:0000256" key="2">
    <source>
        <dbReference type="ARBA" id="ARBA00020422"/>
    </source>
</evidence>
<dbReference type="SUPFAM" id="SSF55594">
    <property type="entry name" value="HPr-like"/>
    <property type="match status" value="1"/>
</dbReference>
<proteinExistence type="predicted"/>
<keyword evidence="3" id="KW-0813">Transport</keyword>
<dbReference type="CDD" id="cd00367">
    <property type="entry name" value="PTS-HPr_like"/>
    <property type="match status" value="1"/>
</dbReference>
<gene>
    <name evidence="5" type="ORF">Prum_019130</name>
</gene>
<dbReference type="NCBIfam" id="TIGR01003">
    <property type="entry name" value="PTS_HPr_family"/>
    <property type="match status" value="1"/>
</dbReference>
<keyword evidence="3" id="KW-0762">Sugar transport</keyword>
<evidence type="ECO:0000259" key="4">
    <source>
        <dbReference type="PROSITE" id="PS51350"/>
    </source>
</evidence>
<dbReference type="InterPro" id="IPR035895">
    <property type="entry name" value="HPr-like_sf"/>
</dbReference>
<dbReference type="PROSITE" id="PS51350">
    <property type="entry name" value="PTS_HPR_DOM"/>
    <property type="match status" value="1"/>
</dbReference>
<dbReference type="InterPro" id="IPR050399">
    <property type="entry name" value="HPr"/>
</dbReference>
<dbReference type="PANTHER" id="PTHR33705">
    <property type="entry name" value="PHOSPHOCARRIER PROTEIN HPR"/>
    <property type="match status" value="1"/>
</dbReference>
<dbReference type="AlphaFoldDB" id="A0A6V8L0G8"/>
<keyword evidence="6" id="KW-1185">Reference proteome</keyword>
<comment type="function">
    <text evidence="1">General (non sugar-specific) component of the phosphoenolpyruvate-dependent sugar phosphotransferase system (sugar PTS). This major carbohydrate active-transport system catalyzes the phosphorylation of incoming sugar substrates concomitantly with their translocation across the cell membrane. The phosphoryl group from phosphoenolpyruvate (PEP) is transferred to the phosphoryl carrier protein HPr by enzyme I. Phospho-HPr then transfers it to the PTS EIIA domain.</text>
</comment>
<reference evidence="5 6" key="1">
    <citation type="submission" date="2020-03" db="EMBL/GenBank/DDBJ databases">
        <title>Whole genome shotgun sequence of Phytohabitans rumicis NBRC 108638.</title>
        <authorList>
            <person name="Komaki H."/>
            <person name="Tamura T."/>
        </authorList>
    </citation>
    <scope>NUCLEOTIDE SEQUENCE [LARGE SCALE GENOMIC DNA]</scope>
    <source>
        <strain evidence="5 6">NBRC 108638</strain>
    </source>
</reference>
<evidence type="ECO:0000256" key="3">
    <source>
        <dbReference type="ARBA" id="ARBA00022597"/>
    </source>
</evidence>